<dbReference type="InterPro" id="IPR028098">
    <property type="entry name" value="Glyco_trans_4-like_N"/>
</dbReference>
<reference evidence="3" key="1">
    <citation type="submission" date="2023-01" db="EMBL/GenBank/DDBJ databases">
        <title>Biogeochemical cycle of methane in antarctic sediments.</title>
        <authorList>
            <person name="Roldan D.M."/>
            <person name="Menes R.J."/>
        </authorList>
    </citation>
    <scope>NUCLEOTIDE SEQUENCE [LARGE SCALE GENOMIC DNA]</scope>
    <source>
        <strain evidence="3">K-2018 MAG008</strain>
    </source>
</reference>
<dbReference type="SUPFAM" id="SSF53756">
    <property type="entry name" value="UDP-Glycosyltransferase/glycogen phosphorylase"/>
    <property type="match status" value="1"/>
</dbReference>
<feature type="domain" description="Glycosyl transferase family 1" evidence="1">
    <location>
        <begin position="190"/>
        <end position="339"/>
    </location>
</feature>
<accession>A0AA43TQR9</accession>
<evidence type="ECO:0000259" key="1">
    <source>
        <dbReference type="Pfam" id="PF00534"/>
    </source>
</evidence>
<sequence>MTDINNKKITFLISTLGGGGAEGVCVNLANALAECGWAVTLVVLHMNNSVFHDRLSDKVELVVLGINHARYAFGGLRRFLREYQPEKVLVFNYELAVLLVAVRVLTRQKFKIIARNVNTLSHNRRLSKGFWHKQIVNRLVDELYCKVDHVINQCEGMREDLIMLYPGLADRSSVIYNPVNQMVADTAQRINSSLVQKEDYLLCVGRLEPQKAFHYAIEAFAKIEVTYPSLRLKIVGTGSLETDLKTLVKRLGIVERVDFEGFKKDMIPYYLKARATVLTSLYEGFPNVLVESITLGTPVVAFDCPSGPSEIIQQGVNGFLVNYQDHTHLVLSLHSVLTKSFNTEIVSATSNSYSIDHILDQYIRSIGLSTV</sequence>
<dbReference type="Gene3D" id="3.40.50.2000">
    <property type="entry name" value="Glycogen Phosphorylase B"/>
    <property type="match status" value="2"/>
</dbReference>
<evidence type="ECO:0000259" key="2">
    <source>
        <dbReference type="Pfam" id="PF13439"/>
    </source>
</evidence>
<dbReference type="GO" id="GO:0016757">
    <property type="term" value="F:glycosyltransferase activity"/>
    <property type="evidence" value="ECO:0007669"/>
    <property type="project" value="InterPro"/>
</dbReference>
<dbReference type="AlphaFoldDB" id="A0AA43TQR9"/>
<dbReference type="PANTHER" id="PTHR12526">
    <property type="entry name" value="GLYCOSYLTRANSFERASE"/>
    <property type="match status" value="1"/>
</dbReference>
<keyword evidence="4" id="KW-1185">Reference proteome</keyword>
<gene>
    <name evidence="3" type="ORF">PSU93_13545</name>
</gene>
<evidence type="ECO:0000313" key="3">
    <source>
        <dbReference type="EMBL" id="MDI1232165.1"/>
    </source>
</evidence>
<dbReference type="InterPro" id="IPR001296">
    <property type="entry name" value="Glyco_trans_1"/>
</dbReference>
<dbReference type="Pfam" id="PF13439">
    <property type="entry name" value="Glyco_transf_4"/>
    <property type="match status" value="1"/>
</dbReference>
<evidence type="ECO:0000313" key="4">
    <source>
        <dbReference type="Proteomes" id="UP001160519"/>
    </source>
</evidence>
<dbReference type="Proteomes" id="UP001160519">
    <property type="component" value="Unassembled WGS sequence"/>
</dbReference>
<dbReference type="EMBL" id="JAQSDF010000063">
    <property type="protein sequence ID" value="MDI1232165.1"/>
    <property type="molecule type" value="Genomic_DNA"/>
</dbReference>
<dbReference type="Pfam" id="PF00534">
    <property type="entry name" value="Glycos_transf_1"/>
    <property type="match status" value="1"/>
</dbReference>
<proteinExistence type="predicted"/>
<organism evidence="3 4">
    <name type="scientific">Candidatus Methylobacter titanis</name>
    <dbReference type="NCBI Taxonomy" id="3053457"/>
    <lineage>
        <taxon>Bacteria</taxon>
        <taxon>Pseudomonadati</taxon>
        <taxon>Pseudomonadota</taxon>
        <taxon>Gammaproteobacteria</taxon>
        <taxon>Methylococcales</taxon>
        <taxon>Methylococcaceae</taxon>
        <taxon>Methylobacter</taxon>
    </lineage>
</organism>
<dbReference type="CDD" id="cd03811">
    <property type="entry name" value="GT4_GT28_WabH-like"/>
    <property type="match status" value="1"/>
</dbReference>
<comment type="caution">
    <text evidence="3">The sequence shown here is derived from an EMBL/GenBank/DDBJ whole genome shotgun (WGS) entry which is preliminary data.</text>
</comment>
<name>A0AA43TQR9_9GAMM</name>
<protein>
    <submittedName>
        <fullName evidence="3">Glycosyltransferase</fullName>
    </submittedName>
</protein>
<feature type="domain" description="Glycosyltransferase subfamily 4-like N-terminal" evidence="2">
    <location>
        <begin position="19"/>
        <end position="180"/>
    </location>
</feature>
<dbReference type="GO" id="GO:1901135">
    <property type="term" value="P:carbohydrate derivative metabolic process"/>
    <property type="evidence" value="ECO:0007669"/>
    <property type="project" value="UniProtKB-ARBA"/>
</dbReference>